<evidence type="ECO:0000313" key="2">
    <source>
        <dbReference type="Proteomes" id="UP001062846"/>
    </source>
</evidence>
<sequence length="627" mass="69989">MELADEGEGERLRFRLVERGAGVRREVWVKDVEMQWVCLILEDVSSGYERGFLGAMGVLLEEYRLEEGVAESPSAMEEQRWAQRSWKVTTGVQVSDLGGVDFLFTLPSVEEAQRVMRSRWSFTKRRIHLEWRSPVGCCVKKGEAPSVVWVRILGLPQHLWDSEAFSGIGDFCGGFVRVDDNTRRRDNLRWARIAIRAAPAMIPTKVKVAKGGWVFDLSLWVEKGPLVGFQPALNVGKGGGRVVTFGSDGRELVVHSLEKTRGGVSRRARGGWGNGSYGDRGFSKSESRISCGPGRGVGRHKNNSNWMRPKPAHHEYNRSGSDVKWGYLFKWPVWSKLVEIKNKRWVSVADSGGGPSFSGASPSQRKGEERSAGIRPGPDVLSQQRSASVEGVGVGTSRSIRGCSVDSGEVGSRGMELVAFSGLTVRDFSVRDNQRDELFNNLGNLGWVEEVIEDGQLVCNDLCEPIGMGINEDKLMVGMSQDEVSKWVLKRISGFSKLLGVSYDGFEDRNMCSFLDIEERWKKGVVKETKKGGNKANSGAREFKRLESSINYDSRKKEKGGRYGLILYLLMKIKILNWNVRGLNEREKRGIVKLLLKEWKADVVCLQETKLKEASKDSVKDLWGVGG</sequence>
<evidence type="ECO:0000313" key="1">
    <source>
        <dbReference type="EMBL" id="KAI8534897.1"/>
    </source>
</evidence>
<proteinExistence type="predicted"/>
<protein>
    <submittedName>
        <fullName evidence="1">Uncharacterized protein</fullName>
    </submittedName>
</protein>
<keyword evidence="2" id="KW-1185">Reference proteome</keyword>
<name>A0ACC0M2W8_RHOML</name>
<dbReference type="EMBL" id="CM046397">
    <property type="protein sequence ID" value="KAI8534897.1"/>
    <property type="molecule type" value="Genomic_DNA"/>
</dbReference>
<dbReference type="Proteomes" id="UP001062846">
    <property type="component" value="Chromosome 10"/>
</dbReference>
<organism evidence="1 2">
    <name type="scientific">Rhododendron molle</name>
    <name type="common">Chinese azalea</name>
    <name type="synonym">Azalea mollis</name>
    <dbReference type="NCBI Taxonomy" id="49168"/>
    <lineage>
        <taxon>Eukaryota</taxon>
        <taxon>Viridiplantae</taxon>
        <taxon>Streptophyta</taxon>
        <taxon>Embryophyta</taxon>
        <taxon>Tracheophyta</taxon>
        <taxon>Spermatophyta</taxon>
        <taxon>Magnoliopsida</taxon>
        <taxon>eudicotyledons</taxon>
        <taxon>Gunneridae</taxon>
        <taxon>Pentapetalae</taxon>
        <taxon>asterids</taxon>
        <taxon>Ericales</taxon>
        <taxon>Ericaceae</taxon>
        <taxon>Ericoideae</taxon>
        <taxon>Rhodoreae</taxon>
        <taxon>Rhododendron</taxon>
    </lineage>
</organism>
<accession>A0ACC0M2W8</accession>
<reference evidence="1" key="1">
    <citation type="submission" date="2022-02" db="EMBL/GenBank/DDBJ databases">
        <title>Plant Genome Project.</title>
        <authorList>
            <person name="Zhang R.-G."/>
        </authorList>
    </citation>
    <scope>NUCLEOTIDE SEQUENCE</scope>
    <source>
        <strain evidence="1">AT1</strain>
    </source>
</reference>
<gene>
    <name evidence="1" type="ORF">RHMOL_Rhmol10G0132300</name>
</gene>
<comment type="caution">
    <text evidence="1">The sequence shown here is derived from an EMBL/GenBank/DDBJ whole genome shotgun (WGS) entry which is preliminary data.</text>
</comment>